<sequence length="118" mass="12333">MTPPPTPPPKHRQGSGAANKFTSTQMFGVRYIAHTGLIDAVVSASKPWVFLGKLLAPTLWGPFLLGLWCKVLWPIFGPELGCISPTIKKGGPGAGKTPLKPGGLGPHGRQTLCVGLPG</sequence>
<accession>A0ACC2TF63</accession>
<dbReference type="EMBL" id="QTSX02002926">
    <property type="protein sequence ID" value="KAJ9073182.1"/>
    <property type="molecule type" value="Genomic_DNA"/>
</dbReference>
<organism evidence="1 2">
    <name type="scientific">Entomophthora muscae</name>
    <dbReference type="NCBI Taxonomy" id="34485"/>
    <lineage>
        <taxon>Eukaryota</taxon>
        <taxon>Fungi</taxon>
        <taxon>Fungi incertae sedis</taxon>
        <taxon>Zoopagomycota</taxon>
        <taxon>Entomophthoromycotina</taxon>
        <taxon>Entomophthoromycetes</taxon>
        <taxon>Entomophthorales</taxon>
        <taxon>Entomophthoraceae</taxon>
        <taxon>Entomophthora</taxon>
    </lineage>
</organism>
<name>A0ACC2TF63_9FUNG</name>
<protein>
    <submittedName>
        <fullName evidence="1">Uncharacterized protein</fullName>
    </submittedName>
</protein>
<evidence type="ECO:0000313" key="2">
    <source>
        <dbReference type="Proteomes" id="UP001165960"/>
    </source>
</evidence>
<keyword evidence="2" id="KW-1185">Reference proteome</keyword>
<dbReference type="Proteomes" id="UP001165960">
    <property type="component" value="Unassembled WGS sequence"/>
</dbReference>
<reference evidence="1" key="1">
    <citation type="submission" date="2022-04" db="EMBL/GenBank/DDBJ databases">
        <title>Genome of the entomopathogenic fungus Entomophthora muscae.</title>
        <authorList>
            <person name="Elya C."/>
            <person name="Lovett B.R."/>
            <person name="Lee E."/>
            <person name="Macias A.M."/>
            <person name="Hajek A.E."/>
            <person name="De Bivort B.L."/>
            <person name="Kasson M.T."/>
            <person name="De Fine Licht H.H."/>
            <person name="Stajich J.E."/>
        </authorList>
    </citation>
    <scope>NUCLEOTIDE SEQUENCE</scope>
    <source>
        <strain evidence="1">Berkeley</strain>
    </source>
</reference>
<proteinExistence type="predicted"/>
<comment type="caution">
    <text evidence="1">The sequence shown here is derived from an EMBL/GenBank/DDBJ whole genome shotgun (WGS) entry which is preliminary data.</text>
</comment>
<evidence type="ECO:0000313" key="1">
    <source>
        <dbReference type="EMBL" id="KAJ9073182.1"/>
    </source>
</evidence>
<gene>
    <name evidence="1" type="ORF">DSO57_1019231</name>
</gene>